<organism evidence="1 2">
    <name type="scientific">Mycoemilia scoparia</name>
    <dbReference type="NCBI Taxonomy" id="417184"/>
    <lineage>
        <taxon>Eukaryota</taxon>
        <taxon>Fungi</taxon>
        <taxon>Fungi incertae sedis</taxon>
        <taxon>Zoopagomycota</taxon>
        <taxon>Kickxellomycotina</taxon>
        <taxon>Kickxellomycetes</taxon>
        <taxon>Kickxellales</taxon>
        <taxon>Kickxellaceae</taxon>
        <taxon>Mycoemilia</taxon>
    </lineage>
</organism>
<dbReference type="EMBL" id="JANBPU010000131">
    <property type="protein sequence ID" value="KAJ1915760.1"/>
    <property type="molecule type" value="Genomic_DNA"/>
</dbReference>
<comment type="caution">
    <text evidence="1">The sequence shown here is derived from an EMBL/GenBank/DDBJ whole genome shotgun (WGS) entry which is preliminary data.</text>
</comment>
<gene>
    <name evidence="1" type="ORF">H4219_004141</name>
</gene>
<name>A0A9W8DSB1_9FUNG</name>
<proteinExistence type="predicted"/>
<protein>
    <submittedName>
        <fullName evidence="1">Uncharacterized protein</fullName>
    </submittedName>
</protein>
<sequence>MAPQNISQAEFEAATELRSVEFPRMWEQYREKADTHKKFTVFTYHKDDSSGHPYGVVQKDYAVDKNDIETSVIDILKRYRQGMVQHPMAWLRDQPPPAANTVGSNGDGNQVVVKTYTRVRFSDAVV</sequence>
<dbReference type="AlphaFoldDB" id="A0A9W8DSB1"/>
<keyword evidence="2" id="KW-1185">Reference proteome</keyword>
<accession>A0A9W8DSB1</accession>
<reference evidence="1" key="1">
    <citation type="submission" date="2022-07" db="EMBL/GenBank/DDBJ databases">
        <title>Phylogenomic reconstructions and comparative analyses of Kickxellomycotina fungi.</title>
        <authorList>
            <person name="Reynolds N.K."/>
            <person name="Stajich J.E."/>
            <person name="Barry K."/>
            <person name="Grigoriev I.V."/>
            <person name="Crous P."/>
            <person name="Smith M.E."/>
        </authorList>
    </citation>
    <scope>NUCLEOTIDE SEQUENCE</scope>
    <source>
        <strain evidence="1">NBRC 100468</strain>
    </source>
</reference>
<evidence type="ECO:0000313" key="1">
    <source>
        <dbReference type="EMBL" id="KAJ1915760.1"/>
    </source>
</evidence>
<dbReference type="Proteomes" id="UP001150538">
    <property type="component" value="Unassembled WGS sequence"/>
</dbReference>
<evidence type="ECO:0000313" key="2">
    <source>
        <dbReference type="Proteomes" id="UP001150538"/>
    </source>
</evidence>